<dbReference type="Proteomes" id="UP001289645">
    <property type="component" value="Unassembled WGS sequence"/>
</dbReference>
<proteinExistence type="predicted"/>
<dbReference type="EMBL" id="JAOXLN010000016">
    <property type="protein sequence ID" value="MDZ5086965.1"/>
    <property type="molecule type" value="Genomic_DNA"/>
</dbReference>
<organism evidence="1 2">
    <name type="scientific">Mycolicibacterium parafortuitum</name>
    <name type="common">Mycobacterium parafortuitum</name>
    <dbReference type="NCBI Taxonomy" id="39692"/>
    <lineage>
        <taxon>Bacteria</taxon>
        <taxon>Bacillati</taxon>
        <taxon>Actinomycetota</taxon>
        <taxon>Actinomycetes</taxon>
        <taxon>Mycobacteriales</taxon>
        <taxon>Mycobacteriaceae</taxon>
        <taxon>Mycolicibacterium</taxon>
    </lineage>
</organism>
<reference evidence="1 2" key="1">
    <citation type="journal article" date="2021" name="Chemosphere">
        <title>Bioballs carrying a syntrophic Rhodococcus and Mycolicibacterium consortium for simultaneous sorption and biodegradation of fuel oil in contaminated freshwater.</title>
        <authorList>
            <person name="Naloka K."/>
            <person name="Polrit D."/>
            <person name="Muangchinda C."/>
            <person name="Thoetkiattikul H."/>
            <person name="Pinyakong O."/>
        </authorList>
    </citation>
    <scope>NUCLEOTIDE SEQUENCE [LARGE SCALE GENOMIC DNA]</scope>
    <source>
        <strain evidence="1 2">J101</strain>
    </source>
</reference>
<comment type="caution">
    <text evidence="1">The sequence shown here is derived from an EMBL/GenBank/DDBJ whole genome shotgun (WGS) entry which is preliminary data.</text>
</comment>
<evidence type="ECO:0000313" key="2">
    <source>
        <dbReference type="Proteomes" id="UP001289645"/>
    </source>
</evidence>
<protein>
    <submittedName>
        <fullName evidence="1">Uncharacterized protein</fullName>
    </submittedName>
</protein>
<sequence length="300" mass="31029">MDHLTLGVFSPSVLLDVATTTGRLAAAGLTVTDVAVPSSPAQFQALARGTYDAVFTSPDNALAYRFLPSNPLGQLLDVEVVAGVDRGLGLVLAGRAGFGAPERLRGRRLGVDVPTSGFAFVAYALLEELGVHRDDVDVVALGSTPKRAAALNAGDCELTVLNAGNEFVARSGGAVLLADVTMLGPYLGTVLARMRQAPGSAAVDRLAGVLAETAAAIRTGELSGQAGESAARLLRLDPADAAEHVVVLSDPDRGLVDDATVPASALETLVELRRRFLPVAELDGLTQRFDEIVRSAVLVA</sequence>
<evidence type="ECO:0000313" key="1">
    <source>
        <dbReference type="EMBL" id="MDZ5086965.1"/>
    </source>
</evidence>
<keyword evidence="2" id="KW-1185">Reference proteome</keyword>
<name>A0ACC6MJ51_MYCPF</name>
<gene>
    <name evidence="1" type="ORF">OHX15_16385</name>
</gene>
<accession>A0ACC6MJ51</accession>